<name>A0A514Z852_9LACT</name>
<dbReference type="AlphaFoldDB" id="A0A514Z852"/>
<dbReference type="OrthoDB" id="9875056at2"/>
<reference evidence="1 2" key="1">
    <citation type="submission" date="2019-07" db="EMBL/GenBank/DDBJ databases">
        <title>Genome sequencing of KACC 19320.</title>
        <authorList>
            <person name="Heo J."/>
            <person name="Kim S.-J."/>
            <person name="Kim J.-S."/>
            <person name="Hong S.-B."/>
            <person name="Kwon S.-W."/>
        </authorList>
    </citation>
    <scope>NUCLEOTIDE SEQUENCE [LARGE SCALE GENOMIC DNA]</scope>
    <source>
        <strain evidence="1 2">KACC 19320</strain>
    </source>
</reference>
<dbReference type="Proteomes" id="UP000315128">
    <property type="component" value="Chromosome"/>
</dbReference>
<dbReference type="KEGG" id="lack:FLP15_05785"/>
<keyword evidence="2" id="KW-1185">Reference proteome</keyword>
<proteinExistence type="predicted"/>
<gene>
    <name evidence="1" type="ORF">FLP15_05785</name>
</gene>
<dbReference type="EMBL" id="CP041356">
    <property type="protein sequence ID" value="QDK70755.1"/>
    <property type="molecule type" value="Genomic_DNA"/>
</dbReference>
<dbReference type="RefSeq" id="WP_142766339.1">
    <property type="nucleotide sequence ID" value="NZ_CP041356.1"/>
</dbReference>
<accession>A0A514Z852</accession>
<sequence length="59" mass="6986">MYVVKMRGGYLCANKDVTRRLRYATKFKTEADAEELAQKWLRNDISYEIVPLEMELEQA</sequence>
<evidence type="ECO:0000313" key="1">
    <source>
        <dbReference type="EMBL" id="QDK70755.1"/>
    </source>
</evidence>
<evidence type="ECO:0000313" key="2">
    <source>
        <dbReference type="Proteomes" id="UP000315128"/>
    </source>
</evidence>
<organism evidence="1 2">
    <name type="scientific">Lactococcus protaetiae</name>
    <dbReference type="NCBI Taxonomy" id="2592653"/>
    <lineage>
        <taxon>Bacteria</taxon>
        <taxon>Bacillati</taxon>
        <taxon>Bacillota</taxon>
        <taxon>Bacilli</taxon>
        <taxon>Lactobacillales</taxon>
        <taxon>Streptococcaceae</taxon>
        <taxon>Lactococcus</taxon>
    </lineage>
</organism>
<protein>
    <submittedName>
        <fullName evidence="1">Uncharacterized protein</fullName>
    </submittedName>
</protein>